<feature type="non-terminal residue" evidence="3">
    <location>
        <position position="757"/>
    </location>
</feature>
<feature type="region of interest" description="Disordered" evidence="2">
    <location>
        <begin position="246"/>
        <end position="294"/>
    </location>
</feature>
<accession>A0A9W8HTZ8</accession>
<feature type="compositionally biased region" description="Basic and acidic residues" evidence="2">
    <location>
        <begin position="24"/>
        <end position="38"/>
    </location>
</feature>
<dbReference type="AlphaFoldDB" id="A0A9W8HTZ8"/>
<proteinExistence type="predicted"/>
<keyword evidence="1" id="KW-0175">Coiled coil</keyword>
<keyword evidence="4" id="KW-1185">Reference proteome</keyword>
<evidence type="ECO:0000256" key="2">
    <source>
        <dbReference type="SAM" id="MobiDB-lite"/>
    </source>
</evidence>
<feature type="compositionally biased region" description="Low complexity" evidence="2">
    <location>
        <begin position="627"/>
        <end position="648"/>
    </location>
</feature>
<feature type="region of interest" description="Disordered" evidence="2">
    <location>
        <begin position="308"/>
        <end position="338"/>
    </location>
</feature>
<feature type="region of interest" description="Disordered" evidence="2">
    <location>
        <begin position="717"/>
        <end position="737"/>
    </location>
</feature>
<evidence type="ECO:0000313" key="3">
    <source>
        <dbReference type="EMBL" id="KAJ2802484.1"/>
    </source>
</evidence>
<name>A0A9W8HTZ8_9FUNG</name>
<dbReference type="Proteomes" id="UP001140094">
    <property type="component" value="Unassembled WGS sequence"/>
</dbReference>
<comment type="caution">
    <text evidence="3">The sequence shown here is derived from an EMBL/GenBank/DDBJ whole genome shotgun (WGS) entry which is preliminary data.</text>
</comment>
<organism evidence="3 4">
    <name type="scientific">Coemansia guatemalensis</name>
    <dbReference type="NCBI Taxonomy" id="2761395"/>
    <lineage>
        <taxon>Eukaryota</taxon>
        <taxon>Fungi</taxon>
        <taxon>Fungi incertae sedis</taxon>
        <taxon>Zoopagomycota</taxon>
        <taxon>Kickxellomycotina</taxon>
        <taxon>Kickxellomycetes</taxon>
        <taxon>Kickxellales</taxon>
        <taxon>Kickxellaceae</taxon>
        <taxon>Coemansia</taxon>
    </lineage>
</organism>
<feature type="compositionally biased region" description="Low complexity" evidence="2">
    <location>
        <begin position="211"/>
        <end position="230"/>
    </location>
</feature>
<feature type="compositionally biased region" description="Polar residues" evidence="2">
    <location>
        <begin position="257"/>
        <end position="286"/>
    </location>
</feature>
<dbReference type="EMBL" id="JANBUO010000656">
    <property type="protein sequence ID" value="KAJ2802484.1"/>
    <property type="molecule type" value="Genomic_DNA"/>
</dbReference>
<feature type="region of interest" description="Disordered" evidence="2">
    <location>
        <begin position="617"/>
        <end position="655"/>
    </location>
</feature>
<feature type="region of interest" description="Disordered" evidence="2">
    <location>
        <begin position="149"/>
        <end position="168"/>
    </location>
</feature>
<dbReference type="OrthoDB" id="5598674at2759"/>
<feature type="region of interest" description="Disordered" evidence="2">
    <location>
        <begin position="205"/>
        <end position="234"/>
    </location>
</feature>
<protein>
    <submittedName>
        <fullName evidence="3">Uncharacterized protein</fullName>
    </submittedName>
</protein>
<evidence type="ECO:0000256" key="1">
    <source>
        <dbReference type="SAM" id="Coils"/>
    </source>
</evidence>
<sequence>MQFAVADYFDPYKHTARGQTLKVDDAPTTKETAYRDVMPKNMARQPAAPPSPVMRAVRHSRPTTPGAHGQTREGSAEFGAPTRLKPRSYTTTDDSAQTTTTGSLYDAPPPPPPRVTSMYSAAAVQRPRPTSELANAAIRDFVDMRASIQKKPTSRPAAQPWPSAPTPEPAPVLAPALGLTPAPVAAPAPGAERSQLIEFIERQRARTTVQPTTAALTAPTSASSESLASERSFKRSTARLAEVDPMLHRPPAPPVHASSTFAPAATNPSLPPSTRTVPRSRAQTVDSHTETSDAERWAIAHGRVTNRREARLARGSGDQLSSARAYTRPERTAVTATPATTERAIGVQTDAQPCVNRGMQTAPTTIHSDAAVLDLMRQMDTLRQGHSNQISEYQEQVIDLELANQDLGTEIDQLTARLESREAAHVRAIDDLRQRLDQANSRVDRELAEVKQMHAQKCDELSDQNNMLLHRCEAYRRRLEQLGISESEILALSAQPTSTTSSLPIADQAFIETQFIETRESRQEADYFRRLMDIEQSMENTTIALGFELRRTQARFLEQAADFVREQLTRLQPPPEVILEQRRAADIPREPSPSMVCRSPVQSLAAELALMNAPADDNIVHQPPVDSSESAVASSGSSEAGAAAPGSPRRTIRSPRAAVSGLFSSSQESMATAVASAEVTASAPTLAHPAATPPVRTTAVAKGASLGYFSARGTSALPPIDTSPKPSTLHWPPRSPGCSADAMTAEELLEALKLPPA</sequence>
<feature type="region of interest" description="Disordered" evidence="2">
    <location>
        <begin position="24"/>
        <end position="115"/>
    </location>
</feature>
<gene>
    <name evidence="3" type="ORF">H4R20_003260</name>
</gene>
<feature type="coiled-coil region" evidence="1">
    <location>
        <begin position="383"/>
        <end position="478"/>
    </location>
</feature>
<reference evidence="3" key="1">
    <citation type="submission" date="2022-07" db="EMBL/GenBank/DDBJ databases">
        <title>Phylogenomic reconstructions and comparative analyses of Kickxellomycotina fungi.</title>
        <authorList>
            <person name="Reynolds N.K."/>
            <person name="Stajich J.E."/>
            <person name="Barry K."/>
            <person name="Grigoriev I.V."/>
            <person name="Crous P."/>
            <person name="Smith M.E."/>
        </authorList>
    </citation>
    <scope>NUCLEOTIDE SEQUENCE</scope>
    <source>
        <strain evidence="3">NRRL 1565</strain>
    </source>
</reference>
<feature type="compositionally biased region" description="Low complexity" evidence="2">
    <location>
        <begin position="90"/>
        <end position="101"/>
    </location>
</feature>
<evidence type="ECO:0000313" key="4">
    <source>
        <dbReference type="Proteomes" id="UP001140094"/>
    </source>
</evidence>